<protein>
    <submittedName>
        <fullName evidence="1">Uncharacterized protein</fullName>
    </submittedName>
</protein>
<keyword evidence="2" id="KW-1185">Reference proteome</keyword>
<organism evidence="1 2">
    <name type="scientific">Deinococcus roseus</name>
    <dbReference type="NCBI Taxonomy" id="392414"/>
    <lineage>
        <taxon>Bacteria</taxon>
        <taxon>Thermotogati</taxon>
        <taxon>Deinococcota</taxon>
        <taxon>Deinococci</taxon>
        <taxon>Deinococcales</taxon>
        <taxon>Deinococcaceae</taxon>
        <taxon>Deinococcus</taxon>
    </lineage>
</organism>
<accession>A0ABQ2D3F3</accession>
<sequence>MQTHTPARQMPPIQFRDVGLEARIQGKTTKDHTKHQVAKTDLSRYYVLIGMALKNIHFSVEQLTELSQVAQKHNWHADQVQTSWAKLQQEASSTLRAVLDTLTPMEVFAVVDALEFYWTGETQGITGFKRVGLLKATD</sequence>
<proteinExistence type="predicted"/>
<dbReference type="RefSeq" id="WP_189004441.1">
    <property type="nucleotide sequence ID" value="NZ_BMOD01000014.1"/>
</dbReference>
<dbReference type="Proteomes" id="UP000632222">
    <property type="component" value="Unassembled WGS sequence"/>
</dbReference>
<reference evidence="2" key="1">
    <citation type="journal article" date="2019" name="Int. J. Syst. Evol. Microbiol.">
        <title>The Global Catalogue of Microorganisms (GCM) 10K type strain sequencing project: providing services to taxonomists for standard genome sequencing and annotation.</title>
        <authorList>
            <consortium name="The Broad Institute Genomics Platform"/>
            <consortium name="The Broad Institute Genome Sequencing Center for Infectious Disease"/>
            <person name="Wu L."/>
            <person name="Ma J."/>
        </authorList>
    </citation>
    <scope>NUCLEOTIDE SEQUENCE [LARGE SCALE GENOMIC DNA]</scope>
    <source>
        <strain evidence="2">JCM 14370</strain>
    </source>
</reference>
<evidence type="ECO:0000313" key="1">
    <source>
        <dbReference type="EMBL" id="GGJ44610.1"/>
    </source>
</evidence>
<evidence type="ECO:0000313" key="2">
    <source>
        <dbReference type="Proteomes" id="UP000632222"/>
    </source>
</evidence>
<name>A0ABQ2D3F3_9DEIO</name>
<comment type="caution">
    <text evidence="1">The sequence shown here is derived from an EMBL/GenBank/DDBJ whole genome shotgun (WGS) entry which is preliminary data.</text>
</comment>
<dbReference type="EMBL" id="BMOD01000014">
    <property type="protein sequence ID" value="GGJ44610.1"/>
    <property type="molecule type" value="Genomic_DNA"/>
</dbReference>
<gene>
    <name evidence="1" type="ORF">GCM10008938_33480</name>
</gene>